<feature type="transmembrane region" description="Helical" evidence="2">
    <location>
        <begin position="24"/>
        <end position="48"/>
    </location>
</feature>
<evidence type="ECO:0000313" key="3">
    <source>
        <dbReference type="EMBL" id="KAK8132207.1"/>
    </source>
</evidence>
<keyword evidence="2" id="KW-0472">Membrane</keyword>
<feature type="compositionally biased region" description="Low complexity" evidence="1">
    <location>
        <begin position="262"/>
        <end position="272"/>
    </location>
</feature>
<gene>
    <name evidence="3" type="ORF">PG999_000380</name>
</gene>
<comment type="caution">
    <text evidence="3">The sequence shown here is derived from an EMBL/GenBank/DDBJ whole genome shotgun (WGS) entry which is preliminary data.</text>
</comment>
<keyword evidence="2" id="KW-1133">Transmembrane helix</keyword>
<feature type="region of interest" description="Disordered" evidence="1">
    <location>
        <begin position="294"/>
        <end position="330"/>
    </location>
</feature>
<evidence type="ECO:0000256" key="1">
    <source>
        <dbReference type="SAM" id="MobiDB-lite"/>
    </source>
</evidence>
<dbReference type="EMBL" id="JAQQWP010000001">
    <property type="protein sequence ID" value="KAK8132207.1"/>
    <property type="molecule type" value="Genomic_DNA"/>
</dbReference>
<feature type="region of interest" description="Disordered" evidence="1">
    <location>
        <begin position="84"/>
        <end position="122"/>
    </location>
</feature>
<dbReference type="AlphaFoldDB" id="A0AAW0RBB4"/>
<name>A0AAW0RBB4_9PEZI</name>
<accession>A0AAW0RBB4</accession>
<sequence>MGPIAAPTAYYDEYRHRQHQPGRLIVFVWSLLATAVLFAYIVFAVILYTEQRSFNRRQQELLQNWEDTATQPWSLSRARAARERRGRSLERTPLVDHDEVDPHDSDDSTYGGSSTTLFTNSGQVDGYGATDGHPPIDPAPSYNEHESSNRFEVPGDAVYLPPPYSPVSPIHSIHSPNPTCVEHPDHGDDLEVIEEAADATTSIPVGLFSDNDRQDSSGVTADGNDVAGWTAGSDWISNENDGPAAIVISGPENLEPTGDQLSSSSSSSSSNSTHVLDGHGLVAKFKRGVHWNLSQKGASSAASSSSISSPQINSQHEEAHEGLRKRGGQE</sequence>
<evidence type="ECO:0000313" key="4">
    <source>
        <dbReference type="Proteomes" id="UP001392437"/>
    </source>
</evidence>
<reference evidence="3 4" key="1">
    <citation type="submission" date="2023-01" db="EMBL/GenBank/DDBJ databases">
        <title>Analysis of 21 Apiospora genomes using comparative genomics revels a genus with tremendous synthesis potential of carbohydrate active enzymes and secondary metabolites.</title>
        <authorList>
            <person name="Sorensen T."/>
        </authorList>
    </citation>
    <scope>NUCLEOTIDE SEQUENCE [LARGE SCALE GENOMIC DNA]</scope>
    <source>
        <strain evidence="3 4">CBS 117206</strain>
    </source>
</reference>
<dbReference type="Proteomes" id="UP001392437">
    <property type="component" value="Unassembled WGS sequence"/>
</dbReference>
<feature type="compositionally biased region" description="Basic and acidic residues" evidence="1">
    <location>
        <begin position="315"/>
        <end position="330"/>
    </location>
</feature>
<feature type="region of interest" description="Disordered" evidence="1">
    <location>
        <begin position="232"/>
        <end position="275"/>
    </location>
</feature>
<feature type="compositionally biased region" description="Low complexity" evidence="1">
    <location>
        <begin position="298"/>
        <end position="309"/>
    </location>
</feature>
<keyword evidence="2" id="KW-0812">Transmembrane</keyword>
<organism evidence="3 4">
    <name type="scientific">Apiospora kogelbergensis</name>
    <dbReference type="NCBI Taxonomy" id="1337665"/>
    <lineage>
        <taxon>Eukaryota</taxon>
        <taxon>Fungi</taxon>
        <taxon>Dikarya</taxon>
        <taxon>Ascomycota</taxon>
        <taxon>Pezizomycotina</taxon>
        <taxon>Sordariomycetes</taxon>
        <taxon>Xylariomycetidae</taxon>
        <taxon>Amphisphaeriales</taxon>
        <taxon>Apiosporaceae</taxon>
        <taxon>Apiospora</taxon>
    </lineage>
</organism>
<protein>
    <submittedName>
        <fullName evidence="3">Uncharacterized protein</fullName>
    </submittedName>
</protein>
<evidence type="ECO:0000256" key="2">
    <source>
        <dbReference type="SAM" id="Phobius"/>
    </source>
</evidence>
<feature type="compositionally biased region" description="Basic and acidic residues" evidence="1">
    <location>
        <begin position="84"/>
        <end position="106"/>
    </location>
</feature>
<proteinExistence type="predicted"/>
<keyword evidence="4" id="KW-1185">Reference proteome</keyword>